<evidence type="ECO:0000256" key="7">
    <source>
        <dbReference type="ARBA" id="ARBA00023157"/>
    </source>
</evidence>
<evidence type="ECO:0000256" key="2">
    <source>
        <dbReference type="ARBA" id="ARBA00022525"/>
    </source>
</evidence>
<evidence type="ECO:0000256" key="13">
    <source>
        <dbReference type="SAM" id="MobiDB-lite"/>
    </source>
</evidence>
<keyword evidence="16" id="KW-1185">Reference proteome</keyword>
<keyword evidence="4" id="KW-0732">Signal</keyword>
<evidence type="ECO:0000256" key="10">
    <source>
        <dbReference type="ARBA" id="ARBA00054091"/>
    </source>
</evidence>
<evidence type="ECO:0000256" key="11">
    <source>
        <dbReference type="ARBA" id="ARBA00063820"/>
    </source>
</evidence>
<protein>
    <recommendedName>
        <fullName evidence="12">Collagen alpha-1(IX) chain</fullName>
    </recommendedName>
</protein>
<dbReference type="PANTHER" id="PTHR24637:SF421">
    <property type="entry name" value="CUTICLE COLLAGEN DPY-2"/>
    <property type="match status" value="1"/>
</dbReference>
<keyword evidence="8" id="KW-0379">Hydroxylation</keyword>
<feature type="compositionally biased region" description="Pro residues" evidence="13">
    <location>
        <begin position="217"/>
        <end position="230"/>
    </location>
</feature>
<comment type="function">
    <text evidence="10">Structural component of hyaline cartilage and vitreous of the eye.</text>
</comment>
<dbReference type="GO" id="GO:0009887">
    <property type="term" value="P:animal organ morphogenesis"/>
    <property type="evidence" value="ECO:0007669"/>
    <property type="project" value="UniProtKB-ARBA"/>
</dbReference>
<comment type="caution">
    <text evidence="15">The sequence shown here is derived from an EMBL/GenBank/DDBJ whole genome shotgun (WGS) entry which is preliminary data.</text>
</comment>
<name>A0A444U2T2_ACIRT</name>
<dbReference type="Gene3D" id="2.60.120.200">
    <property type="match status" value="1"/>
</dbReference>
<evidence type="ECO:0000256" key="1">
    <source>
        <dbReference type="ARBA" id="ARBA00004498"/>
    </source>
</evidence>
<dbReference type="InterPro" id="IPR048287">
    <property type="entry name" value="TSPN-like_N"/>
</dbReference>
<evidence type="ECO:0000256" key="8">
    <source>
        <dbReference type="ARBA" id="ARBA00023278"/>
    </source>
</evidence>
<evidence type="ECO:0000256" key="6">
    <source>
        <dbReference type="ARBA" id="ARBA00023119"/>
    </source>
</evidence>
<keyword evidence="6 15" id="KW-0176">Collagen</keyword>
<dbReference type="EMBL" id="SCEB01215457">
    <property type="protein sequence ID" value="RXM29419.1"/>
    <property type="molecule type" value="Genomic_DNA"/>
</dbReference>
<proteinExistence type="inferred from homology"/>
<feature type="compositionally biased region" description="Low complexity" evidence="13">
    <location>
        <begin position="249"/>
        <end position="267"/>
    </location>
</feature>
<dbReference type="Proteomes" id="UP000289886">
    <property type="component" value="Unassembled WGS sequence"/>
</dbReference>
<comment type="subcellular location">
    <subcellularLocation>
        <location evidence="1">Secreted</location>
        <location evidence="1">Extracellular space</location>
        <location evidence="1">Extracellular matrix</location>
    </subcellularLocation>
</comment>
<dbReference type="SMART" id="SM00210">
    <property type="entry name" value="TSPN"/>
    <property type="match status" value="1"/>
</dbReference>
<dbReference type="AlphaFoldDB" id="A0A444U2T2"/>
<dbReference type="PANTHER" id="PTHR24637">
    <property type="entry name" value="COLLAGEN"/>
    <property type="match status" value="1"/>
</dbReference>
<keyword evidence="3" id="KW-0272">Extracellular matrix</keyword>
<accession>A0A444U2T2</accession>
<gene>
    <name evidence="15" type="ORF">EOD39_8800</name>
</gene>
<feature type="compositionally biased region" description="Basic and acidic residues" evidence="13">
    <location>
        <begin position="234"/>
        <end position="248"/>
    </location>
</feature>
<evidence type="ECO:0000313" key="15">
    <source>
        <dbReference type="EMBL" id="RXM29419.1"/>
    </source>
</evidence>
<evidence type="ECO:0000256" key="12">
    <source>
        <dbReference type="ARBA" id="ARBA00074726"/>
    </source>
</evidence>
<dbReference type="InterPro" id="IPR008160">
    <property type="entry name" value="Collagen"/>
</dbReference>
<dbReference type="InterPro" id="IPR013320">
    <property type="entry name" value="ConA-like_dom_sf"/>
</dbReference>
<sequence>MHFSRKEMDLDYNHNSLDDNTVCPNIRVGQDDLPGFDLISQFQLDVVPLKGVKKVEGSTALQVAYRLDKDAGFQIPTRIIYPHGLPEEYSFVTTFRMMKNTINKVWNMWQLVDQDGYKQVGLRLNGDQQGVEFFLVGMDGSLQVVTFPGVSQLFNTEWHKVLVGVERDQVTLYLDCQPIGSKPIKTKGTVNTEGETLIGRLDADPDTSVVPGRDPRPVPGPPGPPGPQGPPGDHGMDGKNGLKGERGEVGLPGLRGLPGLPGVHGLPGSPGPPGPPHSSGLLYERAAGALYEHSTGLLYEHSSGLLYERAAGALYEHSTGLLYERAAGALYEHSTGLLYERAAGALYEHSTGLLYEHSAGALYEHSTGLLYEHSTGGCTSVPQELWLLYERAAGALYEHSTGLLYEHSSGLLYERAAGALYEHSTGLLYERAAGALYEHSTGLLYERAAGALYEHSTGLLYERAAGALYEHSTGLLYERAAGALYESAAADNKKNKG</sequence>
<dbReference type="FunFam" id="2.60.120.200:FF:000105">
    <property type="entry name" value="Collagen type IX alpha 1 chain"/>
    <property type="match status" value="1"/>
</dbReference>
<comment type="similarity">
    <text evidence="9">Belongs to the fibril-associated collagens with interrupted helices (FACIT) family.</text>
</comment>
<evidence type="ECO:0000256" key="3">
    <source>
        <dbReference type="ARBA" id="ARBA00022530"/>
    </source>
</evidence>
<comment type="subunit">
    <text evidence="11">Heterotrimer of an alpha 1(IX), an alpha 2(IX) and an alpha 3(IX) chain.</text>
</comment>
<dbReference type="Pfam" id="PF01391">
    <property type="entry name" value="Collagen"/>
    <property type="match status" value="1"/>
</dbReference>
<evidence type="ECO:0000313" key="16">
    <source>
        <dbReference type="Proteomes" id="UP000289886"/>
    </source>
</evidence>
<keyword evidence="7" id="KW-1015">Disulfide bond</keyword>
<evidence type="ECO:0000256" key="9">
    <source>
        <dbReference type="ARBA" id="ARBA00049648"/>
    </source>
</evidence>
<feature type="domain" description="Thrombospondin-like N-terminal" evidence="14">
    <location>
        <begin position="29"/>
        <end position="221"/>
    </location>
</feature>
<evidence type="ECO:0000259" key="14">
    <source>
        <dbReference type="SMART" id="SM00210"/>
    </source>
</evidence>
<reference evidence="15 16" key="1">
    <citation type="submission" date="2019-01" db="EMBL/GenBank/DDBJ databases">
        <title>Draft Genome and Complete Hox-Cluster Characterization of the Sterlet Sturgeon (Acipenser ruthenus).</title>
        <authorList>
            <person name="Wei Q."/>
        </authorList>
    </citation>
    <scope>NUCLEOTIDE SEQUENCE [LARGE SCALE GENOMIC DNA]</scope>
    <source>
        <strain evidence="15">WHYD16114868_AA</strain>
        <tissue evidence="15">Blood</tissue>
    </source>
</reference>
<evidence type="ECO:0000256" key="4">
    <source>
        <dbReference type="ARBA" id="ARBA00022729"/>
    </source>
</evidence>
<keyword evidence="2" id="KW-0964">Secreted</keyword>
<keyword evidence="5" id="KW-0677">Repeat</keyword>
<dbReference type="SUPFAM" id="SSF49899">
    <property type="entry name" value="Concanavalin A-like lectins/glucanases"/>
    <property type="match status" value="1"/>
</dbReference>
<organism evidence="15 16">
    <name type="scientific">Acipenser ruthenus</name>
    <name type="common">Sterlet sturgeon</name>
    <dbReference type="NCBI Taxonomy" id="7906"/>
    <lineage>
        <taxon>Eukaryota</taxon>
        <taxon>Metazoa</taxon>
        <taxon>Chordata</taxon>
        <taxon>Craniata</taxon>
        <taxon>Vertebrata</taxon>
        <taxon>Euteleostomi</taxon>
        <taxon>Actinopterygii</taxon>
        <taxon>Chondrostei</taxon>
        <taxon>Acipenseriformes</taxon>
        <taxon>Acipenseridae</taxon>
        <taxon>Acipenser</taxon>
    </lineage>
</organism>
<feature type="region of interest" description="Disordered" evidence="13">
    <location>
        <begin position="183"/>
        <end position="281"/>
    </location>
</feature>
<dbReference type="GO" id="GO:0005581">
    <property type="term" value="C:collagen trimer"/>
    <property type="evidence" value="ECO:0007669"/>
    <property type="project" value="UniProtKB-KW"/>
</dbReference>
<evidence type="ECO:0000256" key="5">
    <source>
        <dbReference type="ARBA" id="ARBA00022737"/>
    </source>
</evidence>